<accession>A0A4Q0YIY4</accession>
<keyword evidence="2" id="KW-1185">Reference proteome</keyword>
<gene>
    <name evidence="1" type="ORF">CS022_22670</name>
</gene>
<proteinExistence type="predicted"/>
<protein>
    <submittedName>
        <fullName evidence="1">Uncharacterized protein</fullName>
    </submittedName>
</protein>
<dbReference type="Proteomes" id="UP000290287">
    <property type="component" value="Unassembled WGS sequence"/>
</dbReference>
<organism evidence="1 2">
    <name type="scientific">Veronia nyctiphanis</name>
    <dbReference type="NCBI Taxonomy" id="1278244"/>
    <lineage>
        <taxon>Bacteria</taxon>
        <taxon>Pseudomonadati</taxon>
        <taxon>Pseudomonadota</taxon>
        <taxon>Gammaproteobacteria</taxon>
        <taxon>Vibrionales</taxon>
        <taxon>Vibrionaceae</taxon>
        <taxon>Veronia</taxon>
    </lineage>
</organism>
<reference evidence="1 2" key="1">
    <citation type="submission" date="2017-10" db="EMBL/GenBank/DDBJ databases">
        <title>Nyctiphanis sp. nov., isolated from the stomach of the euphausiid Nyctiphanes simplex (Hansen, 1911) in the Gulf of California.</title>
        <authorList>
            <person name="Gomez-Gil B."/>
            <person name="Aguilar-Mendez M."/>
            <person name="Lopez-Cortes A."/>
            <person name="Gomez-Gutierrez J."/>
            <person name="Roque A."/>
            <person name="Lang E."/>
            <person name="Gonzalez-Castillo A."/>
        </authorList>
    </citation>
    <scope>NUCLEOTIDE SEQUENCE [LARGE SCALE GENOMIC DNA]</scope>
    <source>
        <strain evidence="1 2">CAIM 600</strain>
    </source>
</reference>
<sequence length="100" mass="11139">MHDINLLEPAERFVLNHPYNSTLVRDEMVKQTISHLQQQYECTARKAGLFAAKAVANIEAQGLDAYIDIDNSTSTCLFIRHHGQLKAISLADLLATAEKS</sequence>
<evidence type="ECO:0000313" key="1">
    <source>
        <dbReference type="EMBL" id="RXJ70672.1"/>
    </source>
</evidence>
<dbReference type="OrthoDB" id="8641994at2"/>
<dbReference type="EMBL" id="PEIB01000045">
    <property type="protein sequence ID" value="RXJ70672.1"/>
    <property type="molecule type" value="Genomic_DNA"/>
</dbReference>
<comment type="caution">
    <text evidence="1">The sequence shown here is derived from an EMBL/GenBank/DDBJ whole genome shotgun (WGS) entry which is preliminary data.</text>
</comment>
<evidence type="ECO:0000313" key="2">
    <source>
        <dbReference type="Proteomes" id="UP000290287"/>
    </source>
</evidence>
<dbReference type="RefSeq" id="WP_129124149.1">
    <property type="nucleotide sequence ID" value="NZ_PEIB01000045.1"/>
</dbReference>
<dbReference type="AlphaFoldDB" id="A0A4Q0YIY4"/>
<name>A0A4Q0YIY4_9GAMM</name>